<comment type="caution">
    <text evidence="1">The sequence shown here is derived from an EMBL/GenBank/DDBJ whole genome shotgun (WGS) entry which is preliminary data.</text>
</comment>
<evidence type="ECO:0000313" key="1">
    <source>
        <dbReference type="EMBL" id="KAH0904187.1"/>
    </source>
</evidence>
<gene>
    <name evidence="1" type="ORF">HID58_043690</name>
</gene>
<dbReference type="InterPro" id="IPR045222">
    <property type="entry name" value="Rpb4-like"/>
</dbReference>
<organism evidence="1 2">
    <name type="scientific">Brassica napus</name>
    <name type="common">Rape</name>
    <dbReference type="NCBI Taxonomy" id="3708"/>
    <lineage>
        <taxon>Eukaryota</taxon>
        <taxon>Viridiplantae</taxon>
        <taxon>Streptophyta</taxon>
        <taxon>Embryophyta</taxon>
        <taxon>Tracheophyta</taxon>
        <taxon>Spermatophyta</taxon>
        <taxon>Magnoliopsida</taxon>
        <taxon>eudicotyledons</taxon>
        <taxon>Gunneridae</taxon>
        <taxon>Pentapetalae</taxon>
        <taxon>rosids</taxon>
        <taxon>malvids</taxon>
        <taxon>Brassicales</taxon>
        <taxon>Brassicaceae</taxon>
        <taxon>Brassiceae</taxon>
        <taxon>Brassica</taxon>
    </lineage>
</organism>
<name>A0ABQ8BH74_BRANA</name>
<dbReference type="SUPFAM" id="SSF47819">
    <property type="entry name" value="HRDC-like"/>
    <property type="match status" value="1"/>
</dbReference>
<dbReference type="InterPro" id="IPR038324">
    <property type="entry name" value="Rpb4/RPC9_sf"/>
</dbReference>
<dbReference type="PANTHER" id="PTHR21297">
    <property type="entry name" value="DNA-DIRECTED RNA POLYMERASE II"/>
    <property type="match status" value="1"/>
</dbReference>
<keyword evidence="2" id="KW-1185">Reference proteome</keyword>
<dbReference type="Proteomes" id="UP000824890">
    <property type="component" value="Unassembled WGS sequence"/>
</dbReference>
<evidence type="ECO:0000313" key="2">
    <source>
        <dbReference type="Proteomes" id="UP000824890"/>
    </source>
</evidence>
<proteinExistence type="predicted"/>
<dbReference type="InterPro" id="IPR010997">
    <property type="entry name" value="HRDC-like_sf"/>
</dbReference>
<sequence length="151" mass="16652">MDKKKGGCLAPSTSLMRRLSSSYVLGMLPVLKQQMDGAMAHAPSSHHARVLACHDENAMLVIDVSDTAVFVTFDGEMNKLNSGPAVAASMITSEEYSFFLLILYLKFHRILSRHQLIEFKLCILGNLCPETAEEAVAMVPFLKTKGRAYSE</sequence>
<protein>
    <submittedName>
        <fullName evidence="1">Uncharacterized protein</fullName>
    </submittedName>
</protein>
<accession>A0ABQ8BH74</accession>
<dbReference type="Gene3D" id="1.20.1250.40">
    <property type="match status" value="1"/>
</dbReference>
<reference evidence="1 2" key="1">
    <citation type="submission" date="2021-05" db="EMBL/GenBank/DDBJ databases">
        <title>Genome Assembly of Synthetic Allotetraploid Brassica napus Reveals Homoeologous Exchanges between Subgenomes.</title>
        <authorList>
            <person name="Davis J.T."/>
        </authorList>
    </citation>
    <scope>NUCLEOTIDE SEQUENCE [LARGE SCALE GENOMIC DNA]</scope>
    <source>
        <strain evidence="2">cv. Da-Ae</strain>
        <tissue evidence="1">Seedling</tissue>
    </source>
</reference>
<dbReference type="EMBL" id="JAGKQM010000011">
    <property type="protein sequence ID" value="KAH0904187.1"/>
    <property type="molecule type" value="Genomic_DNA"/>
</dbReference>